<dbReference type="Proteomes" id="UP000307140">
    <property type="component" value="Unassembled WGS sequence"/>
</dbReference>
<dbReference type="InterPro" id="IPR045916">
    <property type="entry name" value="DUF5777"/>
</dbReference>
<evidence type="ECO:0000259" key="2">
    <source>
        <dbReference type="Pfam" id="PF19089"/>
    </source>
</evidence>
<dbReference type="OrthoDB" id="1117410at2"/>
<sequence length="301" mass="34399">MKTKIYKKLMIGLCFLSTSLNAQDLLDKLNAEFPDKAVYEIATFKTTRIALGQSVETRKKGALEITLYNRYWDTPNPESQRFLADKVSTRFGLDYAITNNFTFGAGYTTFDKITDGYVKYRLLKQLKNSKKPSFSITLFQGISHRKLNDIPNSIYDPTTSSDKYSFTSQVLIAHKFNTNLSLQIAPTFIHRSSNVVNEDPNNHFAIGFGGRHKIGGHTSIVSEYYYVANPLKSIETYNVFMVGINWEVSDLMLQFHITNARNYAEDTFITQTVDNFNFKNPNLHFGVNATFILHTNKNKLK</sequence>
<feature type="domain" description="DUF5777" evidence="2">
    <location>
        <begin position="44"/>
        <end position="292"/>
    </location>
</feature>
<dbReference type="RefSeq" id="WP_138536661.1">
    <property type="nucleotide sequence ID" value="NZ_VANR01000006.1"/>
</dbReference>
<name>A0A5S3N1G7_9FLAO</name>
<feature type="signal peptide" evidence="1">
    <location>
        <begin position="1"/>
        <end position="22"/>
    </location>
</feature>
<evidence type="ECO:0000313" key="4">
    <source>
        <dbReference type="Proteomes" id="UP000307140"/>
    </source>
</evidence>
<dbReference type="Pfam" id="PF19089">
    <property type="entry name" value="DUF5777"/>
    <property type="match status" value="1"/>
</dbReference>
<evidence type="ECO:0000313" key="3">
    <source>
        <dbReference type="EMBL" id="TMM29003.1"/>
    </source>
</evidence>
<reference evidence="3 4" key="1">
    <citation type="submission" date="2019-05" db="EMBL/GenBank/DDBJ databases">
        <title>Polaribacter aestuariivivens sp. nov., isolated from a tidal flat.</title>
        <authorList>
            <person name="Yoon J.-H."/>
        </authorList>
    </citation>
    <scope>NUCLEOTIDE SEQUENCE [LARGE SCALE GENOMIC DNA]</scope>
    <source>
        <strain evidence="3 4">DBTF-3</strain>
    </source>
</reference>
<protein>
    <recommendedName>
        <fullName evidence="2">DUF5777 domain-containing protein</fullName>
    </recommendedName>
</protein>
<accession>A0A5S3N1G7</accession>
<keyword evidence="1" id="KW-0732">Signal</keyword>
<feature type="chain" id="PRO_5024441644" description="DUF5777 domain-containing protein" evidence="1">
    <location>
        <begin position="23"/>
        <end position="301"/>
    </location>
</feature>
<keyword evidence="4" id="KW-1185">Reference proteome</keyword>
<dbReference type="EMBL" id="VANR01000006">
    <property type="protein sequence ID" value="TMM29003.1"/>
    <property type="molecule type" value="Genomic_DNA"/>
</dbReference>
<comment type="caution">
    <text evidence="3">The sequence shown here is derived from an EMBL/GenBank/DDBJ whole genome shotgun (WGS) entry which is preliminary data.</text>
</comment>
<organism evidence="3 4">
    <name type="scientific">Polaribacter aestuariivivens</name>
    <dbReference type="NCBI Taxonomy" id="2304626"/>
    <lineage>
        <taxon>Bacteria</taxon>
        <taxon>Pseudomonadati</taxon>
        <taxon>Bacteroidota</taxon>
        <taxon>Flavobacteriia</taxon>
        <taxon>Flavobacteriales</taxon>
        <taxon>Flavobacteriaceae</taxon>
    </lineage>
</organism>
<proteinExistence type="predicted"/>
<evidence type="ECO:0000256" key="1">
    <source>
        <dbReference type="SAM" id="SignalP"/>
    </source>
</evidence>
<dbReference type="AlphaFoldDB" id="A0A5S3N1G7"/>
<gene>
    <name evidence="3" type="ORF">FDT66_11490</name>
</gene>